<protein>
    <submittedName>
        <fullName evidence="2">Peroxidase-related enzyme</fullName>
    </submittedName>
</protein>
<dbReference type="Proteomes" id="UP001431010">
    <property type="component" value="Chromosome"/>
</dbReference>
<dbReference type="RefSeq" id="WP_231323832.1">
    <property type="nucleotide sequence ID" value="NZ_CP088156.1"/>
</dbReference>
<dbReference type="Gene3D" id="1.20.1290.10">
    <property type="entry name" value="AhpD-like"/>
    <property type="match status" value="1"/>
</dbReference>
<keyword evidence="2" id="KW-0575">Peroxidase</keyword>
<organism evidence="2 3">
    <name type="scientific">Bradyrhizobium ontarionense</name>
    <dbReference type="NCBI Taxonomy" id="2898149"/>
    <lineage>
        <taxon>Bacteria</taxon>
        <taxon>Pseudomonadati</taxon>
        <taxon>Pseudomonadota</taxon>
        <taxon>Alphaproteobacteria</taxon>
        <taxon>Hyphomicrobiales</taxon>
        <taxon>Nitrobacteraceae</taxon>
        <taxon>Bradyrhizobium</taxon>
    </lineage>
</organism>
<name>A0ABY3RDX2_9BRAD</name>
<sequence length="193" mass="20777">MSKPVHDFTAKVPEWSPYVTPVEFASATPAQLSAMKVTPSNKGVSAYVLTLAHDPESLEVRSPLFNLIMYGKDGLSPAERELGAIAASVVNRCIYCTAVHASRFLAHTKRTELIETVFADELQARLPPRDQAVFDFAARLSTTPIAATVADAGVLKEAGLSELEQLDLILSAAIFGWANRLMHTLGEPLAAEG</sequence>
<dbReference type="InterPro" id="IPR029032">
    <property type="entry name" value="AhpD-like"/>
</dbReference>
<dbReference type="PANTHER" id="PTHR35446">
    <property type="entry name" value="SI:CH211-175M2.5"/>
    <property type="match status" value="1"/>
</dbReference>
<dbReference type="NCBIfam" id="TIGR01926">
    <property type="entry name" value="peroxid_rel"/>
    <property type="match status" value="1"/>
</dbReference>
<evidence type="ECO:0000313" key="3">
    <source>
        <dbReference type="Proteomes" id="UP001431010"/>
    </source>
</evidence>
<dbReference type="SUPFAM" id="SSF69118">
    <property type="entry name" value="AhpD-like"/>
    <property type="match status" value="1"/>
</dbReference>
<dbReference type="NCBIfam" id="TIGR00778">
    <property type="entry name" value="ahpD_dom"/>
    <property type="match status" value="1"/>
</dbReference>
<evidence type="ECO:0000259" key="1">
    <source>
        <dbReference type="Pfam" id="PF02627"/>
    </source>
</evidence>
<dbReference type="GO" id="GO:0004601">
    <property type="term" value="F:peroxidase activity"/>
    <property type="evidence" value="ECO:0007669"/>
    <property type="project" value="UniProtKB-KW"/>
</dbReference>
<dbReference type="InterPro" id="IPR004675">
    <property type="entry name" value="AhpD_core"/>
</dbReference>
<dbReference type="InterPro" id="IPR010195">
    <property type="entry name" value="Uncharacterised_peroxidase-rel"/>
</dbReference>
<keyword evidence="2" id="KW-0560">Oxidoreductase</keyword>
<accession>A0ABY3RDX2</accession>
<dbReference type="PANTHER" id="PTHR35446:SF2">
    <property type="entry name" value="CARBOXYMUCONOLACTONE DECARBOXYLASE-LIKE DOMAIN-CONTAINING PROTEIN"/>
    <property type="match status" value="1"/>
</dbReference>
<proteinExistence type="predicted"/>
<dbReference type="Pfam" id="PF02627">
    <property type="entry name" value="CMD"/>
    <property type="match status" value="1"/>
</dbReference>
<keyword evidence="3" id="KW-1185">Reference proteome</keyword>
<reference evidence="2" key="1">
    <citation type="journal article" date="2024" name="Antonie Van Leeuwenhoek">
        <title>Bradyrhizobium ontarionense sp. nov., a novel bacterial symbiont isolated from Aeschynomene indica (Indian jointvetch), harbours photosynthesis, nitrogen fixation and nitrous oxide (N2O) reductase genes.</title>
        <authorList>
            <person name="Bromfield E.S.P."/>
            <person name="Cloutier S."/>
        </authorList>
    </citation>
    <scope>NUCLEOTIDE SEQUENCE</scope>
    <source>
        <strain evidence="2">A19</strain>
    </source>
</reference>
<dbReference type="InterPro" id="IPR003779">
    <property type="entry name" value="CMD-like"/>
</dbReference>
<dbReference type="EMBL" id="CP088156">
    <property type="protein sequence ID" value="UFZ05581.1"/>
    <property type="molecule type" value="Genomic_DNA"/>
</dbReference>
<feature type="domain" description="Carboxymuconolactone decarboxylase-like" evidence="1">
    <location>
        <begin position="55"/>
        <end position="129"/>
    </location>
</feature>
<gene>
    <name evidence="2" type="ORF">LQG66_04490</name>
</gene>
<evidence type="ECO:0000313" key="2">
    <source>
        <dbReference type="EMBL" id="UFZ05581.1"/>
    </source>
</evidence>